<organism evidence="2 3">
    <name type="scientific">Lutispora saccharofermentans</name>
    <dbReference type="NCBI Taxonomy" id="3024236"/>
    <lineage>
        <taxon>Bacteria</taxon>
        <taxon>Bacillati</taxon>
        <taxon>Bacillota</taxon>
        <taxon>Clostridia</taxon>
        <taxon>Lutisporales</taxon>
        <taxon>Lutisporaceae</taxon>
        <taxon>Lutispora</taxon>
    </lineage>
</organism>
<gene>
    <name evidence="2" type="ORF">LJD61_14820</name>
</gene>
<name>A0ABT1NHY9_9FIRM</name>
<dbReference type="InterPro" id="IPR002934">
    <property type="entry name" value="Polymerase_NTP_transf_dom"/>
</dbReference>
<dbReference type="Pfam" id="PF01909">
    <property type="entry name" value="NTP_transf_2"/>
    <property type="match status" value="1"/>
</dbReference>
<comment type="caution">
    <text evidence="2">The sequence shown here is derived from an EMBL/GenBank/DDBJ whole genome shotgun (WGS) entry which is preliminary data.</text>
</comment>
<dbReference type="InterPro" id="IPR043519">
    <property type="entry name" value="NT_sf"/>
</dbReference>
<accession>A0ABT1NHY9</accession>
<evidence type="ECO:0000259" key="1">
    <source>
        <dbReference type="Pfam" id="PF01909"/>
    </source>
</evidence>
<sequence>MDENIKKKLVEKNENLINMVIERAKRDFPEDIAIIGLSGSFSTGDFHEKSDLDLIIINNTYRGWEISSAFILDDVGYDIYCTPWDTRIEAEANLESPMVSCLTNMKVLYCAKPEYLERLKAYQKKALDELAKPIGIASLARAEKCINKAKQYYSEALLSDEIGAVRYASGNLSFEVINAINCLNNTCFQHGLRRYLDELRTLKYLPENFEKTYMDIVNSKSVVEIRSAAFILLKDIATLYDKMYAELIEHPVPTYDNLNGTYEELWCNLRNKVINSTQAKDKSYAFLTAVCAQDYLDEMTADRGTKKFNVMKYFSSDALDAFRESFMQIMDKYLDEYKKVGREVIHYDSFEELYKAYMGNES</sequence>
<keyword evidence="3" id="KW-1185">Reference proteome</keyword>
<dbReference type="Proteomes" id="UP001651880">
    <property type="component" value="Unassembled WGS sequence"/>
</dbReference>
<evidence type="ECO:0000313" key="3">
    <source>
        <dbReference type="Proteomes" id="UP001651880"/>
    </source>
</evidence>
<dbReference type="EMBL" id="JAJEKE010000015">
    <property type="protein sequence ID" value="MCQ1530812.1"/>
    <property type="molecule type" value="Genomic_DNA"/>
</dbReference>
<dbReference type="SUPFAM" id="SSF81301">
    <property type="entry name" value="Nucleotidyltransferase"/>
    <property type="match status" value="1"/>
</dbReference>
<feature type="domain" description="Polymerase nucleotidyl transferase" evidence="1">
    <location>
        <begin position="19"/>
        <end position="61"/>
    </location>
</feature>
<dbReference type="RefSeq" id="WP_255228334.1">
    <property type="nucleotide sequence ID" value="NZ_JAJEKE010000015.1"/>
</dbReference>
<dbReference type="Gene3D" id="3.30.460.10">
    <property type="entry name" value="Beta Polymerase, domain 2"/>
    <property type="match status" value="1"/>
</dbReference>
<dbReference type="CDD" id="cd05403">
    <property type="entry name" value="NT_KNTase_like"/>
    <property type="match status" value="1"/>
</dbReference>
<reference evidence="2 3" key="1">
    <citation type="submission" date="2021-10" db="EMBL/GenBank/DDBJ databases">
        <title>Lutispora strain m25 sp. nov., a thermophilic, non-spore-forming bacterium isolated from a lab-scale methanogenic bioreactor digesting anaerobic sludge.</title>
        <authorList>
            <person name="El Houari A."/>
            <person name="Mcdonald J."/>
        </authorList>
    </citation>
    <scope>NUCLEOTIDE SEQUENCE [LARGE SCALE GENOMIC DNA]</scope>
    <source>
        <strain evidence="3">m25</strain>
    </source>
</reference>
<evidence type="ECO:0000313" key="2">
    <source>
        <dbReference type="EMBL" id="MCQ1530812.1"/>
    </source>
</evidence>
<proteinExistence type="predicted"/>
<protein>
    <submittedName>
        <fullName evidence="2">Nucleotidyltransferase domain-containing protein</fullName>
    </submittedName>
</protein>